<evidence type="ECO:0000313" key="3">
    <source>
        <dbReference type="Proteomes" id="UP000324222"/>
    </source>
</evidence>
<evidence type="ECO:0000313" key="2">
    <source>
        <dbReference type="EMBL" id="MPC68347.1"/>
    </source>
</evidence>
<accession>A0A5B7HGD5</accession>
<protein>
    <submittedName>
        <fullName evidence="2">Uncharacterized protein</fullName>
    </submittedName>
</protein>
<keyword evidence="3" id="KW-1185">Reference proteome</keyword>
<dbReference type="Proteomes" id="UP000324222">
    <property type="component" value="Unassembled WGS sequence"/>
</dbReference>
<reference evidence="2 3" key="1">
    <citation type="submission" date="2019-05" db="EMBL/GenBank/DDBJ databases">
        <title>Another draft genome of Portunus trituberculatus and its Hox gene families provides insights of decapod evolution.</title>
        <authorList>
            <person name="Jeong J.-H."/>
            <person name="Song I."/>
            <person name="Kim S."/>
            <person name="Choi T."/>
            <person name="Kim D."/>
            <person name="Ryu S."/>
            <person name="Kim W."/>
        </authorList>
    </citation>
    <scope>NUCLEOTIDE SEQUENCE [LARGE SCALE GENOMIC DNA]</scope>
    <source>
        <tissue evidence="2">Muscle</tissue>
    </source>
</reference>
<dbReference type="EMBL" id="VSRR010027694">
    <property type="protein sequence ID" value="MPC68347.1"/>
    <property type="molecule type" value="Genomic_DNA"/>
</dbReference>
<sequence length="100" mass="10486">MTITLSAGRGPPLVLASIPRVKALRAHSVLHTSPNSLVTITGVFSFGQQPSGTDLNTALHINPRFIALPAAFSPTRPYPAKASVPPRPALPRPGTSSCHE</sequence>
<proteinExistence type="predicted"/>
<feature type="region of interest" description="Disordered" evidence="1">
    <location>
        <begin position="76"/>
        <end position="100"/>
    </location>
</feature>
<evidence type="ECO:0000256" key="1">
    <source>
        <dbReference type="SAM" id="MobiDB-lite"/>
    </source>
</evidence>
<organism evidence="2 3">
    <name type="scientific">Portunus trituberculatus</name>
    <name type="common">Swimming crab</name>
    <name type="synonym">Neptunus trituberculatus</name>
    <dbReference type="NCBI Taxonomy" id="210409"/>
    <lineage>
        <taxon>Eukaryota</taxon>
        <taxon>Metazoa</taxon>
        <taxon>Ecdysozoa</taxon>
        <taxon>Arthropoda</taxon>
        <taxon>Crustacea</taxon>
        <taxon>Multicrustacea</taxon>
        <taxon>Malacostraca</taxon>
        <taxon>Eumalacostraca</taxon>
        <taxon>Eucarida</taxon>
        <taxon>Decapoda</taxon>
        <taxon>Pleocyemata</taxon>
        <taxon>Brachyura</taxon>
        <taxon>Eubrachyura</taxon>
        <taxon>Portunoidea</taxon>
        <taxon>Portunidae</taxon>
        <taxon>Portuninae</taxon>
        <taxon>Portunus</taxon>
    </lineage>
</organism>
<name>A0A5B7HGD5_PORTR</name>
<comment type="caution">
    <text evidence="2">The sequence shown here is derived from an EMBL/GenBank/DDBJ whole genome shotgun (WGS) entry which is preliminary data.</text>
</comment>
<gene>
    <name evidence="2" type="ORF">E2C01_062547</name>
</gene>
<dbReference type="AlphaFoldDB" id="A0A5B7HGD5"/>